<keyword evidence="4" id="KW-1185">Reference proteome</keyword>
<dbReference type="Proteomes" id="UP001302367">
    <property type="component" value="Chromosome 5"/>
</dbReference>
<organism evidence="1 3">
    <name type="scientific">Cercospora beticola</name>
    <name type="common">Sugarbeet leaf spot fungus</name>
    <dbReference type="NCBI Taxonomy" id="122368"/>
    <lineage>
        <taxon>Eukaryota</taxon>
        <taxon>Fungi</taxon>
        <taxon>Dikarya</taxon>
        <taxon>Ascomycota</taxon>
        <taxon>Pezizomycotina</taxon>
        <taxon>Dothideomycetes</taxon>
        <taxon>Dothideomycetidae</taxon>
        <taxon>Mycosphaerellales</taxon>
        <taxon>Mycosphaerellaceae</taxon>
        <taxon>Cercospora</taxon>
    </lineage>
</organism>
<sequence length="320" mass="34733">MHARTYLSPMPDTILRHPNASDGLPVHVPWHSRAMFLGCGFDSHTLTFKPSSPFSHTEDIAIFHADQDASGSCVQASSSQSRHSTEHVDLRFRGSIGNAIVGGSAHGSYTKSVSENGDSAKLSTRSSLRIGTIRMKHVPQLSSEAITMLQRVGGHDHFLHAYGDFYVASMLVGADNALFLSYNSHDSAKLEDFNVKIEGHLLGVGVDKTIASLEKAAAAGCDIALEAFDSLWDKTESQQFAAATSQHPQYEGIRDSAMLYDEAGKLLSARLRQKTGLSNADQELNSRDVVRLSTEGTIAEIVLLPIRNLRQFAELRAAVA</sequence>
<reference evidence="2 4" key="2">
    <citation type="submission" date="2023-09" db="EMBL/GenBank/DDBJ databases">
        <title>Complete-Gapless Cercospora beticola genome.</title>
        <authorList>
            <person name="Wyatt N.A."/>
            <person name="Spanner R.E."/>
            <person name="Bolton M.D."/>
        </authorList>
    </citation>
    <scope>NUCLEOTIDE SEQUENCE [LARGE SCALE GENOMIC DNA]</scope>
    <source>
        <strain evidence="2">Cb09-40</strain>
    </source>
</reference>
<dbReference type="Proteomes" id="UP000230605">
    <property type="component" value="Chromosome 5"/>
</dbReference>
<dbReference type="EMBL" id="LKMD01000108">
    <property type="protein sequence ID" value="PIA89477.1"/>
    <property type="molecule type" value="Genomic_DNA"/>
</dbReference>
<accession>A0A2G5HAC8</accession>
<protein>
    <submittedName>
        <fullName evidence="1">Uncharacterized protein</fullName>
    </submittedName>
</protein>
<dbReference type="AlphaFoldDB" id="A0A2G5HAC8"/>
<reference evidence="1 3" key="1">
    <citation type="submission" date="2015-10" db="EMBL/GenBank/DDBJ databases">
        <title>The cercosporin biosynthetic gene cluster was horizontally transferred to several fungal lineages and shown to be expanded in Cercospora beticola based on microsynteny with recipient genomes.</title>
        <authorList>
            <person name="De Jonge R."/>
            <person name="Ebert M.K."/>
            <person name="Suttle J.C."/>
            <person name="Jurick Ii W.M."/>
            <person name="Secor G.A."/>
            <person name="Thomma B.P."/>
            <person name="Van De Peer Y."/>
            <person name="Bolton M.D."/>
        </authorList>
    </citation>
    <scope>NUCLEOTIDE SEQUENCE [LARGE SCALE GENOMIC DNA]</scope>
    <source>
        <strain evidence="1 3">09-40</strain>
    </source>
</reference>
<evidence type="ECO:0000313" key="3">
    <source>
        <dbReference type="Proteomes" id="UP000230605"/>
    </source>
</evidence>
<evidence type="ECO:0000313" key="2">
    <source>
        <dbReference type="EMBL" id="WPB03373.1"/>
    </source>
</evidence>
<dbReference type="OrthoDB" id="4457531at2759"/>
<proteinExistence type="predicted"/>
<dbReference type="EMBL" id="CP134188">
    <property type="protein sequence ID" value="WPB03373.1"/>
    <property type="molecule type" value="Genomic_DNA"/>
</dbReference>
<evidence type="ECO:0000313" key="4">
    <source>
        <dbReference type="Proteomes" id="UP001302367"/>
    </source>
</evidence>
<name>A0A2G5HAC8_CERBT</name>
<evidence type="ECO:0000313" key="1">
    <source>
        <dbReference type="EMBL" id="PIA89477.1"/>
    </source>
</evidence>
<gene>
    <name evidence="1" type="ORF">CB0940_07425</name>
    <name evidence="2" type="ORF">RHO25_008012</name>
</gene>